<dbReference type="GO" id="GO:0005524">
    <property type="term" value="F:ATP binding"/>
    <property type="evidence" value="ECO:0007669"/>
    <property type="project" value="InterPro"/>
</dbReference>
<evidence type="ECO:0000313" key="3">
    <source>
        <dbReference type="EMBL" id="CAB3401279.1"/>
    </source>
</evidence>
<dbReference type="OrthoDB" id="10070999at2759"/>
<proteinExistence type="predicted"/>
<organism evidence="3 4">
    <name type="scientific">Caenorhabditis bovis</name>
    <dbReference type="NCBI Taxonomy" id="2654633"/>
    <lineage>
        <taxon>Eukaryota</taxon>
        <taxon>Metazoa</taxon>
        <taxon>Ecdysozoa</taxon>
        <taxon>Nematoda</taxon>
        <taxon>Chromadorea</taxon>
        <taxon>Rhabditida</taxon>
        <taxon>Rhabditina</taxon>
        <taxon>Rhabditomorpha</taxon>
        <taxon>Rhabditoidea</taxon>
        <taxon>Rhabditidae</taxon>
        <taxon>Peloderinae</taxon>
        <taxon>Caenorhabditis</taxon>
    </lineage>
</organism>
<dbReference type="Pfam" id="PF08926">
    <property type="entry name" value="DUF1908"/>
    <property type="match status" value="1"/>
</dbReference>
<dbReference type="EMBL" id="CADEPM010000003">
    <property type="protein sequence ID" value="CAB3401279.1"/>
    <property type="molecule type" value="Genomic_DNA"/>
</dbReference>
<name>A0A8S1ECA1_9PELO</name>
<sequence length="132" mass="14964">MNIPHFQSQYSSTEHIGEMIDNMRVGPDRQASSRYDSNESYDDVTTPQPLNSFLSPAKFVNEFNLEIVNRTSVYKKKFPKAKIQMEERLSAVVAENGPLSGGITLPNIDNEQEGDELVMRSRRSMVSFFGKV</sequence>
<dbReference type="InterPro" id="IPR015022">
    <property type="entry name" value="MAST_pre-PK_dom"/>
</dbReference>
<feature type="domain" description="Microtubule-associated serine/threonine-protein kinase pre-PK" evidence="2">
    <location>
        <begin position="29"/>
        <end position="97"/>
    </location>
</feature>
<dbReference type="Proteomes" id="UP000494206">
    <property type="component" value="Unassembled WGS sequence"/>
</dbReference>
<comment type="caution">
    <text evidence="3">The sequence shown here is derived from an EMBL/GenBank/DDBJ whole genome shotgun (WGS) entry which is preliminary data.</text>
</comment>
<evidence type="ECO:0000256" key="1">
    <source>
        <dbReference type="SAM" id="MobiDB-lite"/>
    </source>
</evidence>
<keyword evidence="4" id="KW-1185">Reference proteome</keyword>
<gene>
    <name evidence="3" type="ORF">CBOVIS_LOCUS4049</name>
</gene>
<dbReference type="GO" id="GO:0004674">
    <property type="term" value="F:protein serine/threonine kinase activity"/>
    <property type="evidence" value="ECO:0007669"/>
    <property type="project" value="InterPro"/>
</dbReference>
<feature type="region of interest" description="Disordered" evidence="1">
    <location>
        <begin position="27"/>
        <end position="47"/>
    </location>
</feature>
<protein>
    <recommendedName>
        <fullName evidence="2">Microtubule-associated serine/threonine-protein kinase pre-PK domain-containing protein</fullName>
    </recommendedName>
</protein>
<dbReference type="GO" id="GO:0000287">
    <property type="term" value="F:magnesium ion binding"/>
    <property type="evidence" value="ECO:0007669"/>
    <property type="project" value="InterPro"/>
</dbReference>
<evidence type="ECO:0000313" key="4">
    <source>
        <dbReference type="Proteomes" id="UP000494206"/>
    </source>
</evidence>
<dbReference type="AlphaFoldDB" id="A0A8S1ECA1"/>
<evidence type="ECO:0000259" key="2">
    <source>
        <dbReference type="Pfam" id="PF08926"/>
    </source>
</evidence>
<accession>A0A8S1ECA1</accession>
<reference evidence="3 4" key="1">
    <citation type="submission" date="2020-04" db="EMBL/GenBank/DDBJ databases">
        <authorList>
            <person name="Laetsch R D."/>
            <person name="Stevens L."/>
            <person name="Kumar S."/>
            <person name="Blaxter L. M."/>
        </authorList>
    </citation>
    <scope>NUCLEOTIDE SEQUENCE [LARGE SCALE GENOMIC DNA]</scope>
</reference>